<gene>
    <name evidence="1" type="ORF">AVEN_188879_1</name>
</gene>
<accession>A0A4Y2PKP8</accession>
<dbReference type="EMBL" id="BGPR01011518">
    <property type="protein sequence ID" value="GBN51702.1"/>
    <property type="molecule type" value="Genomic_DNA"/>
</dbReference>
<keyword evidence="2" id="KW-1185">Reference proteome</keyword>
<evidence type="ECO:0000313" key="1">
    <source>
        <dbReference type="EMBL" id="GBN51702.1"/>
    </source>
</evidence>
<dbReference type="Proteomes" id="UP000499080">
    <property type="component" value="Unassembled WGS sequence"/>
</dbReference>
<name>A0A4Y2PKP8_ARAVE</name>
<reference evidence="1 2" key="1">
    <citation type="journal article" date="2019" name="Sci. Rep.">
        <title>Orb-weaving spider Araneus ventricosus genome elucidates the spidroin gene catalogue.</title>
        <authorList>
            <person name="Kono N."/>
            <person name="Nakamura H."/>
            <person name="Ohtoshi R."/>
            <person name="Moran D.A.P."/>
            <person name="Shinohara A."/>
            <person name="Yoshida Y."/>
            <person name="Fujiwara M."/>
            <person name="Mori M."/>
            <person name="Tomita M."/>
            <person name="Arakawa K."/>
        </authorList>
    </citation>
    <scope>NUCLEOTIDE SEQUENCE [LARGE SCALE GENOMIC DNA]</scope>
</reference>
<sequence length="89" mass="10624">MWDGRQDIQPVPMSITPFILPGHKFYWGQAWVHEYSRYSEMAVRARRKRHLAYSPAPFEEMLVFVSNLERSWDSTHVLFVSQRCARPLQ</sequence>
<protein>
    <submittedName>
        <fullName evidence="1">Uncharacterized protein</fullName>
    </submittedName>
</protein>
<dbReference type="AlphaFoldDB" id="A0A4Y2PKP8"/>
<comment type="caution">
    <text evidence="1">The sequence shown here is derived from an EMBL/GenBank/DDBJ whole genome shotgun (WGS) entry which is preliminary data.</text>
</comment>
<proteinExistence type="predicted"/>
<organism evidence="1 2">
    <name type="scientific">Araneus ventricosus</name>
    <name type="common">Orbweaver spider</name>
    <name type="synonym">Epeira ventricosa</name>
    <dbReference type="NCBI Taxonomy" id="182803"/>
    <lineage>
        <taxon>Eukaryota</taxon>
        <taxon>Metazoa</taxon>
        <taxon>Ecdysozoa</taxon>
        <taxon>Arthropoda</taxon>
        <taxon>Chelicerata</taxon>
        <taxon>Arachnida</taxon>
        <taxon>Araneae</taxon>
        <taxon>Araneomorphae</taxon>
        <taxon>Entelegynae</taxon>
        <taxon>Araneoidea</taxon>
        <taxon>Araneidae</taxon>
        <taxon>Araneus</taxon>
    </lineage>
</organism>
<evidence type="ECO:0000313" key="2">
    <source>
        <dbReference type="Proteomes" id="UP000499080"/>
    </source>
</evidence>